<dbReference type="SMART" id="SM00862">
    <property type="entry name" value="Trans_reg_C"/>
    <property type="match status" value="1"/>
</dbReference>
<sequence length="507" mass="55755">MDETPLTAGPFTLYPGRELRREGRLLPVGHRALLVLEGMLRAGGGVVSKADLMTYAWQGAIVEEGNLTVQISSLRKELGLRPDGGEWIVTVPRVGYRFAGDAPSAGRAATESGRPTLAVLPFLNLSADPANDYFADGLVADLITAFSRFRTFAVVSRTSSFVYKNQPADARDVARRLGVRYLLEGSVRLAGPRVRVTTQLIDALTGMHLWATSLDGDVGQIFEFQDRVTESVVGLVEPQIRRVEIERSRRRWPENPLAYDHFLRALPHFYGRAPEGYRTALGYLEEAIALEPDYAVALAYASWSYARWGTVALKLLAPDEASRCIELARQALRFGDDDPLVMAICGHSLLTIGHMRAEGLSLVGRAMEANPNNVVVLMMVGICNMLAGDLELTERACSRGYALSPGGLEASECLAITGFSHVLRGNYEVAIEWLERSQKTLADWPPTHWMLAAAQAHTGQIEVAQQTVERLLAIAPHTSLRGLEVIGDRMDDRFHLLRDGLRLAGLR</sequence>
<evidence type="ECO:0000313" key="5">
    <source>
        <dbReference type="Proteomes" id="UP000033632"/>
    </source>
</evidence>
<dbReference type="Gene3D" id="3.40.50.10070">
    <property type="entry name" value="TolB, N-terminal domain"/>
    <property type="match status" value="1"/>
</dbReference>
<dbReference type="SUPFAM" id="SSF48452">
    <property type="entry name" value="TPR-like"/>
    <property type="match status" value="1"/>
</dbReference>
<gene>
    <name evidence="4" type="ORF">VE25_00620</name>
</gene>
<dbReference type="STRING" id="443610.VE25_00620"/>
<organism evidence="4 5">
    <name type="scientific">Devosia geojensis</name>
    <dbReference type="NCBI Taxonomy" id="443610"/>
    <lineage>
        <taxon>Bacteria</taxon>
        <taxon>Pseudomonadati</taxon>
        <taxon>Pseudomonadota</taxon>
        <taxon>Alphaproteobacteria</taxon>
        <taxon>Hyphomicrobiales</taxon>
        <taxon>Devosiaceae</taxon>
        <taxon>Devosia</taxon>
    </lineage>
</organism>
<dbReference type="RefSeq" id="WP_046106643.1">
    <property type="nucleotide sequence ID" value="NZ_JZEX01000013.1"/>
</dbReference>
<dbReference type="Gene3D" id="1.25.40.10">
    <property type="entry name" value="Tetratricopeptide repeat domain"/>
    <property type="match status" value="1"/>
</dbReference>
<dbReference type="PATRIC" id="fig|443610.3.peg.1522"/>
<dbReference type="InterPro" id="IPR011990">
    <property type="entry name" value="TPR-like_helical_dom_sf"/>
</dbReference>
<evidence type="ECO:0000313" key="4">
    <source>
        <dbReference type="EMBL" id="KKB13688.1"/>
    </source>
</evidence>
<evidence type="ECO:0000256" key="1">
    <source>
        <dbReference type="ARBA" id="ARBA00023125"/>
    </source>
</evidence>
<proteinExistence type="predicted"/>
<keyword evidence="1 2" id="KW-0238">DNA-binding</keyword>
<keyword evidence="5" id="KW-1185">Reference proteome</keyword>
<dbReference type="CDD" id="cd00383">
    <property type="entry name" value="trans_reg_C"/>
    <property type="match status" value="1"/>
</dbReference>
<dbReference type="InterPro" id="IPR016032">
    <property type="entry name" value="Sig_transdc_resp-reg_C-effctor"/>
</dbReference>
<name>A0A0F5FXY6_9HYPH</name>
<accession>A0A0F5FXY6</accession>
<evidence type="ECO:0000259" key="3">
    <source>
        <dbReference type="PROSITE" id="PS51755"/>
    </source>
</evidence>
<dbReference type="InterPro" id="IPR036388">
    <property type="entry name" value="WH-like_DNA-bd_sf"/>
</dbReference>
<feature type="DNA-binding region" description="OmpR/PhoB-type" evidence="2">
    <location>
        <begin position="3"/>
        <end position="100"/>
    </location>
</feature>
<dbReference type="GO" id="GO:0006355">
    <property type="term" value="P:regulation of DNA-templated transcription"/>
    <property type="evidence" value="ECO:0007669"/>
    <property type="project" value="InterPro"/>
</dbReference>
<dbReference type="Gene3D" id="1.10.10.10">
    <property type="entry name" value="Winged helix-like DNA-binding domain superfamily/Winged helix DNA-binding domain"/>
    <property type="match status" value="1"/>
</dbReference>
<comment type="caution">
    <text evidence="4">The sequence shown here is derived from an EMBL/GenBank/DDBJ whole genome shotgun (WGS) entry which is preliminary data.</text>
</comment>
<feature type="domain" description="OmpR/PhoB-type" evidence="3">
    <location>
        <begin position="3"/>
        <end position="100"/>
    </location>
</feature>
<dbReference type="OrthoDB" id="9807521at2"/>
<dbReference type="PROSITE" id="PS51755">
    <property type="entry name" value="OMPR_PHOB"/>
    <property type="match status" value="1"/>
</dbReference>
<dbReference type="GO" id="GO:0003677">
    <property type="term" value="F:DNA binding"/>
    <property type="evidence" value="ECO:0007669"/>
    <property type="project" value="UniProtKB-UniRule"/>
</dbReference>
<dbReference type="AlphaFoldDB" id="A0A0F5FXY6"/>
<dbReference type="InterPro" id="IPR001867">
    <property type="entry name" value="OmpR/PhoB-type_DNA-bd"/>
</dbReference>
<evidence type="ECO:0000256" key="2">
    <source>
        <dbReference type="PROSITE-ProRule" id="PRU01091"/>
    </source>
</evidence>
<reference evidence="4 5" key="1">
    <citation type="submission" date="2015-03" db="EMBL/GenBank/DDBJ databases">
        <authorList>
            <person name="Hassan Y.I."/>
            <person name="Lepp D."/>
            <person name="Li X.-Z."/>
            <person name="Zhou T."/>
        </authorList>
    </citation>
    <scope>NUCLEOTIDE SEQUENCE [LARGE SCALE GENOMIC DNA]</scope>
    <source>
        <strain evidence="4 5">BD-c194</strain>
    </source>
</reference>
<protein>
    <recommendedName>
        <fullName evidence="3">OmpR/PhoB-type domain-containing protein</fullName>
    </recommendedName>
</protein>
<dbReference type="EMBL" id="JZEX01000013">
    <property type="protein sequence ID" value="KKB13688.1"/>
    <property type="molecule type" value="Genomic_DNA"/>
</dbReference>
<dbReference type="Proteomes" id="UP000033632">
    <property type="component" value="Unassembled WGS sequence"/>
</dbReference>
<dbReference type="SUPFAM" id="SSF46894">
    <property type="entry name" value="C-terminal effector domain of the bipartite response regulators"/>
    <property type="match status" value="1"/>
</dbReference>
<dbReference type="GO" id="GO:0000160">
    <property type="term" value="P:phosphorelay signal transduction system"/>
    <property type="evidence" value="ECO:0007669"/>
    <property type="project" value="InterPro"/>
</dbReference>
<dbReference type="Pfam" id="PF00486">
    <property type="entry name" value="Trans_reg_C"/>
    <property type="match status" value="1"/>
</dbReference>